<reference evidence="8" key="1">
    <citation type="journal article" date="2021" name="bioRxiv">
        <title>Whole Genome Assembly and Annotation of Northern Wild Rice, Zizania palustris L., Supports a Whole Genome Duplication in the Zizania Genus.</title>
        <authorList>
            <person name="Haas M."/>
            <person name="Kono T."/>
            <person name="Macchietto M."/>
            <person name="Millas R."/>
            <person name="McGilp L."/>
            <person name="Shao M."/>
            <person name="Duquette J."/>
            <person name="Hirsch C.N."/>
            <person name="Kimball J."/>
        </authorList>
    </citation>
    <scope>NUCLEOTIDE SEQUENCE</scope>
    <source>
        <tissue evidence="8">Fresh leaf tissue</tissue>
    </source>
</reference>
<evidence type="ECO:0000256" key="6">
    <source>
        <dbReference type="ARBA" id="ARBA00023136"/>
    </source>
</evidence>
<keyword evidence="5 7" id="KW-1133">Transmembrane helix</keyword>
<dbReference type="OrthoDB" id="627262at2759"/>
<proteinExistence type="inferred from homology"/>
<evidence type="ECO:0000256" key="1">
    <source>
        <dbReference type="ARBA" id="ARBA00004141"/>
    </source>
</evidence>
<keyword evidence="9" id="KW-1185">Reference proteome</keyword>
<evidence type="ECO:0000313" key="9">
    <source>
        <dbReference type="Proteomes" id="UP000729402"/>
    </source>
</evidence>
<feature type="transmembrane region" description="Helical" evidence="7">
    <location>
        <begin position="12"/>
        <end position="28"/>
    </location>
</feature>
<dbReference type="GO" id="GO:0016020">
    <property type="term" value="C:membrane"/>
    <property type="evidence" value="ECO:0007669"/>
    <property type="project" value="UniProtKB-SubCell"/>
</dbReference>
<accession>A0A8J5V930</accession>
<name>A0A8J5V930_ZIZPA</name>
<feature type="transmembrane region" description="Helical" evidence="7">
    <location>
        <begin position="34"/>
        <end position="53"/>
    </location>
</feature>
<dbReference type="PANTHER" id="PTHR31645">
    <property type="entry name" value="OLIGOPEPTIDE TRANSPORTER YGL114W-RELATED"/>
    <property type="match status" value="1"/>
</dbReference>
<evidence type="ECO:0000256" key="5">
    <source>
        <dbReference type="ARBA" id="ARBA00022989"/>
    </source>
</evidence>
<dbReference type="GO" id="GO:0035673">
    <property type="term" value="F:oligopeptide transmembrane transporter activity"/>
    <property type="evidence" value="ECO:0007669"/>
    <property type="project" value="InterPro"/>
</dbReference>
<evidence type="ECO:0000256" key="7">
    <source>
        <dbReference type="SAM" id="Phobius"/>
    </source>
</evidence>
<keyword evidence="6 7" id="KW-0472">Membrane</keyword>
<organism evidence="8 9">
    <name type="scientific">Zizania palustris</name>
    <name type="common">Northern wild rice</name>
    <dbReference type="NCBI Taxonomy" id="103762"/>
    <lineage>
        <taxon>Eukaryota</taxon>
        <taxon>Viridiplantae</taxon>
        <taxon>Streptophyta</taxon>
        <taxon>Embryophyta</taxon>
        <taxon>Tracheophyta</taxon>
        <taxon>Spermatophyta</taxon>
        <taxon>Magnoliopsida</taxon>
        <taxon>Liliopsida</taxon>
        <taxon>Poales</taxon>
        <taxon>Poaceae</taxon>
        <taxon>BOP clade</taxon>
        <taxon>Oryzoideae</taxon>
        <taxon>Oryzeae</taxon>
        <taxon>Zizaniinae</taxon>
        <taxon>Zizania</taxon>
    </lineage>
</organism>
<evidence type="ECO:0000313" key="8">
    <source>
        <dbReference type="EMBL" id="KAG8065357.1"/>
    </source>
</evidence>
<dbReference type="Pfam" id="PF03169">
    <property type="entry name" value="OPT"/>
    <property type="match status" value="2"/>
</dbReference>
<dbReference type="PANTHER" id="PTHR31645:SF6">
    <property type="entry name" value="METAL-NICOTIANAMINE TRANSPORTER YSL13-RELATED"/>
    <property type="match status" value="1"/>
</dbReference>
<dbReference type="Proteomes" id="UP000729402">
    <property type="component" value="Unassembled WGS sequence"/>
</dbReference>
<feature type="transmembrane region" description="Helical" evidence="7">
    <location>
        <begin position="153"/>
        <end position="174"/>
    </location>
</feature>
<keyword evidence="3" id="KW-0813">Transport</keyword>
<dbReference type="InterPro" id="IPR045035">
    <property type="entry name" value="YSL-like"/>
</dbReference>
<evidence type="ECO:0000256" key="4">
    <source>
        <dbReference type="ARBA" id="ARBA00022692"/>
    </source>
</evidence>
<dbReference type="InterPro" id="IPR004813">
    <property type="entry name" value="OPT"/>
</dbReference>
<comment type="caution">
    <text evidence="8">The sequence shown here is derived from an EMBL/GenBank/DDBJ whole genome shotgun (WGS) entry which is preliminary data.</text>
</comment>
<evidence type="ECO:0000256" key="2">
    <source>
        <dbReference type="ARBA" id="ARBA00010276"/>
    </source>
</evidence>
<comment type="similarity">
    <text evidence="2">Belongs to the YSL (TC 2.A.67.2) family.</text>
</comment>
<sequence length="238" mass="26201">MNSFSKIKFSGTLHMVAAISTGIVPQIFPQLKWYQMLVAYIVAPILAFCNAYGTGLTDWSLVTTYGKLAIFAFGAWTGYLTLASPSGSDFPAPNAAFFRSIEVLGVEGFSLLPKNCLTLCYIFFARAVVVNLIRDLVPKNVSRFIPIPMAMAIPFYVGTYFAIDMFIGTIILFVCQRLDRAKADTFGPAVASGLICDDGIWFLPQSVLSLAKVKPPICMRFLSRRTNDKVDAFLKTLS</sequence>
<reference evidence="8" key="2">
    <citation type="submission" date="2021-02" db="EMBL/GenBank/DDBJ databases">
        <authorList>
            <person name="Kimball J.A."/>
            <person name="Haas M.W."/>
            <person name="Macchietto M."/>
            <person name="Kono T."/>
            <person name="Duquette J."/>
            <person name="Shao M."/>
        </authorList>
    </citation>
    <scope>NUCLEOTIDE SEQUENCE</scope>
    <source>
        <tissue evidence="8">Fresh leaf tissue</tissue>
    </source>
</reference>
<gene>
    <name evidence="8" type="ORF">GUJ93_ZPchr0004g38978</name>
</gene>
<feature type="transmembrane region" description="Helical" evidence="7">
    <location>
        <begin position="65"/>
        <end position="82"/>
    </location>
</feature>
<protein>
    <submittedName>
        <fullName evidence="8">Uncharacterized protein</fullName>
    </submittedName>
</protein>
<keyword evidence="4 7" id="KW-0812">Transmembrane</keyword>
<comment type="subcellular location">
    <subcellularLocation>
        <location evidence="1">Membrane</location>
        <topology evidence="1">Multi-pass membrane protein</topology>
    </subcellularLocation>
</comment>
<dbReference type="AlphaFoldDB" id="A0A8J5V930"/>
<evidence type="ECO:0000256" key="3">
    <source>
        <dbReference type="ARBA" id="ARBA00022448"/>
    </source>
</evidence>
<dbReference type="EMBL" id="JAAALK010000285">
    <property type="protein sequence ID" value="KAG8065357.1"/>
    <property type="molecule type" value="Genomic_DNA"/>
</dbReference>